<evidence type="ECO:0000256" key="1">
    <source>
        <dbReference type="SAM" id="MobiDB-lite"/>
    </source>
</evidence>
<feature type="transmembrane region" description="Helical" evidence="2">
    <location>
        <begin position="189"/>
        <end position="210"/>
    </location>
</feature>
<dbReference type="InterPro" id="IPR037185">
    <property type="entry name" value="EmrE-like"/>
</dbReference>
<dbReference type="InterPro" id="IPR000620">
    <property type="entry name" value="EamA_dom"/>
</dbReference>
<name>A0A379N549_9PROT</name>
<accession>A0A379N549</accession>
<dbReference type="RefSeq" id="WP_115359260.1">
    <property type="nucleotide sequence ID" value="NZ_JAKREL010000036.1"/>
</dbReference>
<feature type="transmembrane region" description="Helical" evidence="2">
    <location>
        <begin position="165"/>
        <end position="183"/>
    </location>
</feature>
<dbReference type="PANTHER" id="PTHR22911">
    <property type="entry name" value="ACYL-MALONYL CONDENSING ENZYME-RELATED"/>
    <property type="match status" value="1"/>
</dbReference>
<dbReference type="GO" id="GO:0016020">
    <property type="term" value="C:membrane"/>
    <property type="evidence" value="ECO:0007669"/>
    <property type="project" value="InterPro"/>
</dbReference>
<reference evidence="4 5" key="1">
    <citation type="submission" date="2018-06" db="EMBL/GenBank/DDBJ databases">
        <authorList>
            <consortium name="Pathogen Informatics"/>
            <person name="Doyle S."/>
        </authorList>
    </citation>
    <scope>NUCLEOTIDE SEQUENCE [LARGE SCALE GENOMIC DNA]</scope>
    <source>
        <strain evidence="4 5">NCTC13291</strain>
    </source>
</reference>
<dbReference type="AlphaFoldDB" id="A0A379N549"/>
<feature type="transmembrane region" description="Helical" evidence="2">
    <location>
        <begin position="217"/>
        <end position="240"/>
    </location>
</feature>
<dbReference type="SUPFAM" id="SSF103481">
    <property type="entry name" value="Multidrug resistance efflux transporter EmrE"/>
    <property type="match status" value="2"/>
</dbReference>
<keyword evidence="2" id="KW-0472">Membrane</keyword>
<organism evidence="4 5">
    <name type="scientific">Roseomonas mucosa</name>
    <dbReference type="NCBI Taxonomy" id="207340"/>
    <lineage>
        <taxon>Bacteria</taxon>
        <taxon>Pseudomonadati</taxon>
        <taxon>Pseudomonadota</taxon>
        <taxon>Alphaproteobacteria</taxon>
        <taxon>Acetobacterales</taxon>
        <taxon>Roseomonadaceae</taxon>
        <taxon>Roseomonas</taxon>
    </lineage>
</organism>
<protein>
    <submittedName>
        <fullName evidence="4">Uncharacterized inner membrane transporter yiJE</fullName>
    </submittedName>
</protein>
<keyword evidence="2" id="KW-1133">Transmembrane helix</keyword>
<evidence type="ECO:0000256" key="2">
    <source>
        <dbReference type="SAM" id="Phobius"/>
    </source>
</evidence>
<feature type="transmembrane region" description="Helical" evidence="2">
    <location>
        <begin position="81"/>
        <end position="98"/>
    </location>
</feature>
<keyword evidence="2" id="KW-0812">Transmembrane</keyword>
<dbReference type="PANTHER" id="PTHR22911:SF137">
    <property type="entry name" value="SOLUTE CARRIER FAMILY 35 MEMBER G2-RELATED"/>
    <property type="match status" value="1"/>
</dbReference>
<feature type="transmembrane region" description="Helical" evidence="2">
    <location>
        <begin position="136"/>
        <end position="156"/>
    </location>
</feature>
<feature type="transmembrane region" description="Helical" evidence="2">
    <location>
        <begin position="48"/>
        <end position="69"/>
    </location>
</feature>
<feature type="transmembrane region" description="Helical" evidence="2">
    <location>
        <begin position="278"/>
        <end position="299"/>
    </location>
</feature>
<evidence type="ECO:0000259" key="3">
    <source>
        <dbReference type="Pfam" id="PF00892"/>
    </source>
</evidence>
<evidence type="ECO:0000313" key="5">
    <source>
        <dbReference type="Proteomes" id="UP000254919"/>
    </source>
</evidence>
<feature type="region of interest" description="Disordered" evidence="1">
    <location>
        <begin position="1"/>
        <end position="31"/>
    </location>
</feature>
<feature type="domain" description="EamA" evidence="3">
    <location>
        <begin position="191"/>
        <end position="323"/>
    </location>
</feature>
<dbReference type="OrthoDB" id="7743310at2"/>
<dbReference type="Proteomes" id="UP000254919">
    <property type="component" value="Unassembled WGS sequence"/>
</dbReference>
<feature type="domain" description="EamA" evidence="3">
    <location>
        <begin position="48"/>
        <end position="178"/>
    </location>
</feature>
<proteinExistence type="predicted"/>
<sequence>MPDCAARPLPPRSSIPRPSQQHPASAEEAALPGRVPRDPAAAAREWRLGLLCMLGVLVCWSGFLLSGRLSTRQAFTAGDMAALRFTGSLLAGLAVVAWRGWPRLSLVRGAALAFCAGFGYALPVYAGFAYAPTAHAGVMLIGTLPFVTTALAVVFLGERWSRQRVLSLLVVALGIALLAGATLGEHPGAWRGDLLFLLAGVFWSVYTLLVRRWRVPALTAVLSVSLLPAPVFLPLWYFALPSNLPAIGWGPVLWQFAYQGVIAAVMASFLYTRAVNALGAATATTITAFVPALAAIAAWPLLGEALEPGGMAGVALVSAGIILGVLGPWGRRRAAGTQGEE</sequence>
<feature type="transmembrane region" description="Helical" evidence="2">
    <location>
        <begin position="252"/>
        <end position="271"/>
    </location>
</feature>
<gene>
    <name evidence="4" type="primary">yijE</name>
    <name evidence="4" type="ORF">NCTC13291_03873</name>
</gene>
<feature type="transmembrane region" description="Helical" evidence="2">
    <location>
        <begin position="110"/>
        <end position="130"/>
    </location>
</feature>
<feature type="transmembrane region" description="Helical" evidence="2">
    <location>
        <begin position="311"/>
        <end position="329"/>
    </location>
</feature>
<dbReference type="EMBL" id="UGVN01000001">
    <property type="protein sequence ID" value="SUE42254.1"/>
    <property type="molecule type" value="Genomic_DNA"/>
</dbReference>
<evidence type="ECO:0000313" key="4">
    <source>
        <dbReference type="EMBL" id="SUE42254.1"/>
    </source>
</evidence>
<dbReference type="Pfam" id="PF00892">
    <property type="entry name" value="EamA"/>
    <property type="match status" value="2"/>
</dbReference>